<dbReference type="Gene3D" id="3.40.47.10">
    <property type="match status" value="2"/>
</dbReference>
<accession>A0ABT7ETY2</accession>
<comment type="pathway">
    <text evidence="1">Lipid metabolism; fatty acid biosynthesis.</text>
</comment>
<dbReference type="InterPro" id="IPR016039">
    <property type="entry name" value="Thiolase-like"/>
</dbReference>
<dbReference type="InterPro" id="IPR000794">
    <property type="entry name" value="Beta-ketoacyl_synthase"/>
</dbReference>
<gene>
    <name evidence="6" type="ORF">QNM18_25935</name>
</gene>
<evidence type="ECO:0000259" key="5">
    <source>
        <dbReference type="PROSITE" id="PS52004"/>
    </source>
</evidence>
<dbReference type="InterPro" id="IPR014031">
    <property type="entry name" value="Ketoacyl_synth_C"/>
</dbReference>
<keyword evidence="3 4" id="KW-0808">Transferase</keyword>
<comment type="caution">
    <text evidence="6">The sequence shown here is derived from an EMBL/GenBank/DDBJ whole genome shotgun (WGS) entry which is preliminary data.</text>
</comment>
<dbReference type="SUPFAM" id="SSF53901">
    <property type="entry name" value="Thiolase-like"/>
    <property type="match status" value="2"/>
</dbReference>
<sequence length="394" mass="41880">MTSFINDLGIVCSLGCGQSEIKQALKNPEQEYLSLDSELHTSGRPVYVGKVRGKLPSLEPFPSHYQTRNNALAKLAYSQIESAFLTLSQGVEKKRIAVVIGTSTSGVATGEEAALHFKEQGGFPKEYDYQCQELVAPAQFIADLAGALGPVYAISTACSSSAKAMMTAHMLLDSDLADIVICGGVDSLCRLTVNGFDALESVSASLCEPFAQERDGINIGEAAALFIMSNQVSKIALFGVGESSDAYHISAPDPCGAGAISAMQQALEMAGCDVSDIDYVNLHGTGTVKNDEMESKAVFDVFADNVNASSTKRFTGHTLGAAGALEAGLCWLLLDDHQTPLPMHKMTKPRDMSLPQISLVNATNYTKPKLCLSNSFAFGGNNISLILGTRNEEE</sequence>
<dbReference type="GO" id="GO:0004315">
    <property type="term" value="F:3-oxoacyl-[acyl-carrier-protein] synthase activity"/>
    <property type="evidence" value="ECO:0007669"/>
    <property type="project" value="UniProtKB-EC"/>
</dbReference>
<feature type="domain" description="Ketosynthase family 3 (KS3)" evidence="5">
    <location>
        <begin position="1"/>
        <end position="389"/>
    </location>
</feature>
<organism evidence="6 7">
    <name type="scientific">Pseudoalteromonas obscura</name>
    <dbReference type="NCBI Taxonomy" id="3048491"/>
    <lineage>
        <taxon>Bacteria</taxon>
        <taxon>Pseudomonadati</taxon>
        <taxon>Pseudomonadota</taxon>
        <taxon>Gammaproteobacteria</taxon>
        <taxon>Alteromonadales</taxon>
        <taxon>Pseudoalteromonadaceae</taxon>
        <taxon>Pseudoalteromonas</taxon>
    </lineage>
</organism>
<dbReference type="PANTHER" id="PTHR11712">
    <property type="entry name" value="POLYKETIDE SYNTHASE-RELATED"/>
    <property type="match status" value="1"/>
</dbReference>
<dbReference type="PANTHER" id="PTHR11712:SF320">
    <property type="entry name" value="BETA-KETOACYL SYNTHASE"/>
    <property type="match status" value="1"/>
</dbReference>
<dbReference type="PROSITE" id="PS52004">
    <property type="entry name" value="KS3_2"/>
    <property type="match status" value="1"/>
</dbReference>
<keyword evidence="7" id="KW-1185">Reference proteome</keyword>
<evidence type="ECO:0000256" key="2">
    <source>
        <dbReference type="ARBA" id="ARBA00008467"/>
    </source>
</evidence>
<dbReference type="EMBL" id="JASJUT010000019">
    <property type="protein sequence ID" value="MDK2598501.1"/>
    <property type="molecule type" value="Genomic_DNA"/>
</dbReference>
<dbReference type="PROSITE" id="PS00606">
    <property type="entry name" value="KS3_1"/>
    <property type="match status" value="1"/>
</dbReference>
<evidence type="ECO:0000256" key="1">
    <source>
        <dbReference type="ARBA" id="ARBA00005194"/>
    </source>
</evidence>
<dbReference type="InterPro" id="IPR020841">
    <property type="entry name" value="PKS_Beta-ketoAc_synthase_dom"/>
</dbReference>
<dbReference type="InterPro" id="IPR018201">
    <property type="entry name" value="Ketoacyl_synth_AS"/>
</dbReference>
<evidence type="ECO:0000313" key="7">
    <source>
        <dbReference type="Proteomes" id="UP001231915"/>
    </source>
</evidence>
<protein>
    <submittedName>
        <fullName evidence="6">Beta-ketoacyl-ACP synthase</fullName>
        <ecNumber evidence="6">2.3.1.179</ecNumber>
    </submittedName>
</protein>
<name>A0ABT7ETY2_9GAMM</name>
<dbReference type="SMART" id="SM00825">
    <property type="entry name" value="PKS_KS"/>
    <property type="match status" value="1"/>
</dbReference>
<dbReference type="CDD" id="cd00834">
    <property type="entry name" value="KAS_I_II"/>
    <property type="match status" value="1"/>
</dbReference>
<keyword evidence="6" id="KW-0012">Acyltransferase</keyword>
<reference evidence="6 7" key="1">
    <citation type="submission" date="2023-05" db="EMBL/GenBank/DDBJ databases">
        <title>Pseudoalteromonas ardens sp. nov., Pseudoalteromonas obscura sp. nov., and Pseudoalteromonas umbrosa sp. nov., isolated from the coral Montipora capitata.</title>
        <authorList>
            <person name="Thomas E.M."/>
            <person name="Smith E.M."/>
            <person name="Papke E."/>
            <person name="Shlafstein M.D."/>
            <person name="Oline D.K."/>
            <person name="Videau P."/>
            <person name="Saw J.H."/>
            <person name="Strangman W.K."/>
            <person name="Ushijima B."/>
        </authorList>
    </citation>
    <scope>NUCLEOTIDE SEQUENCE [LARGE SCALE GENOMIC DNA]</scope>
    <source>
        <strain evidence="6 7">P94</strain>
    </source>
</reference>
<comment type="similarity">
    <text evidence="2 4">Belongs to the thiolase-like superfamily. Beta-ketoacyl-ACP synthases family.</text>
</comment>
<dbReference type="Proteomes" id="UP001231915">
    <property type="component" value="Unassembled WGS sequence"/>
</dbReference>
<evidence type="ECO:0000256" key="4">
    <source>
        <dbReference type="RuleBase" id="RU003694"/>
    </source>
</evidence>
<dbReference type="EC" id="2.3.1.179" evidence="6"/>
<dbReference type="Pfam" id="PF00109">
    <property type="entry name" value="ketoacyl-synt"/>
    <property type="match status" value="1"/>
</dbReference>
<evidence type="ECO:0000313" key="6">
    <source>
        <dbReference type="EMBL" id="MDK2598501.1"/>
    </source>
</evidence>
<proteinExistence type="inferred from homology"/>
<dbReference type="Pfam" id="PF02801">
    <property type="entry name" value="Ketoacyl-synt_C"/>
    <property type="match status" value="1"/>
</dbReference>
<dbReference type="InterPro" id="IPR014030">
    <property type="entry name" value="Ketoacyl_synth_N"/>
</dbReference>
<evidence type="ECO:0000256" key="3">
    <source>
        <dbReference type="ARBA" id="ARBA00022679"/>
    </source>
</evidence>
<dbReference type="NCBIfam" id="NF006618">
    <property type="entry name" value="PRK09185.1"/>
    <property type="match status" value="1"/>
</dbReference>
<dbReference type="RefSeq" id="WP_284138839.1">
    <property type="nucleotide sequence ID" value="NZ_JASJUT010000019.1"/>
</dbReference>